<dbReference type="InterPro" id="IPR004294">
    <property type="entry name" value="Carotenoid_Oase"/>
</dbReference>
<evidence type="ECO:0000256" key="2">
    <source>
        <dbReference type="ARBA" id="ARBA00022723"/>
    </source>
</evidence>
<dbReference type="PANTHER" id="PTHR10543">
    <property type="entry name" value="BETA-CAROTENE DIOXYGENASE"/>
    <property type="match status" value="1"/>
</dbReference>
<dbReference type="AlphaFoldDB" id="F6EM46"/>
<feature type="region of interest" description="Disordered" evidence="7">
    <location>
        <begin position="1"/>
        <end position="20"/>
    </location>
</feature>
<evidence type="ECO:0000256" key="6">
    <source>
        <dbReference type="RuleBase" id="RU364048"/>
    </source>
</evidence>
<dbReference type="GO" id="GO:0046872">
    <property type="term" value="F:metal ion binding"/>
    <property type="evidence" value="ECO:0007669"/>
    <property type="project" value="UniProtKB-KW"/>
</dbReference>
<evidence type="ECO:0000256" key="7">
    <source>
        <dbReference type="SAM" id="MobiDB-lite"/>
    </source>
</evidence>
<keyword evidence="4 5" id="KW-0408">Iron</keyword>
<evidence type="ECO:0000256" key="3">
    <source>
        <dbReference type="ARBA" id="ARBA00023002"/>
    </source>
</evidence>
<dbReference type="EC" id="1.13.11.-" evidence="6"/>
<dbReference type="Pfam" id="PF03055">
    <property type="entry name" value="RPE65"/>
    <property type="match status" value="1"/>
</dbReference>
<evidence type="ECO:0000313" key="9">
    <source>
        <dbReference type="Proteomes" id="UP000009235"/>
    </source>
</evidence>
<dbReference type="PANTHER" id="PTHR10543:SF89">
    <property type="entry name" value="CAROTENOID 9,10(9',10')-CLEAVAGE DIOXYGENASE 1"/>
    <property type="match status" value="1"/>
</dbReference>
<dbReference type="EMBL" id="CP002786">
    <property type="protein sequence ID" value="AEF39252.1"/>
    <property type="molecule type" value="Genomic_DNA"/>
</dbReference>
<dbReference type="GO" id="GO:0010436">
    <property type="term" value="F:carotenoid dioxygenase activity"/>
    <property type="evidence" value="ECO:0007669"/>
    <property type="project" value="TreeGrafter"/>
</dbReference>
<protein>
    <recommendedName>
        <fullName evidence="6">Dioxygenase</fullName>
        <ecNumber evidence="6">1.13.11.-</ecNumber>
    </recommendedName>
</protein>
<keyword evidence="6" id="KW-0223">Dioxygenase</keyword>
<gene>
    <name evidence="8" type="ordered locus">AS9A_0800</name>
</gene>
<comment type="cofactor">
    <cofactor evidence="5 6">
        <name>Fe(2+)</name>
        <dbReference type="ChEBI" id="CHEBI:29033"/>
    </cofactor>
    <text evidence="5 6">Binds 1 Fe(2+) ion per subunit.</text>
</comment>
<dbReference type="KEGG" id="asd:AS9A_0800"/>
<feature type="binding site" evidence="5">
    <location>
        <position position="235"/>
    </location>
    <ligand>
        <name>Fe cation</name>
        <dbReference type="ChEBI" id="CHEBI:24875"/>
        <note>catalytic</note>
    </ligand>
</feature>
<name>F6EM46_HOYSD</name>
<dbReference type="STRING" id="443218.AS9A_0800"/>
<keyword evidence="3 6" id="KW-0560">Oxidoreductase</keyword>
<dbReference type="OrthoDB" id="6636843at2"/>
<dbReference type="eggNOG" id="COG3670">
    <property type="taxonomic scope" value="Bacteria"/>
</dbReference>
<keyword evidence="2 5" id="KW-0479">Metal-binding</keyword>
<accession>F6EM46</accession>
<evidence type="ECO:0000256" key="1">
    <source>
        <dbReference type="ARBA" id="ARBA00006787"/>
    </source>
</evidence>
<dbReference type="RefSeq" id="WP_013805601.1">
    <property type="nucleotide sequence ID" value="NC_015564.1"/>
</dbReference>
<dbReference type="GO" id="GO:0016121">
    <property type="term" value="P:carotene catabolic process"/>
    <property type="evidence" value="ECO:0007669"/>
    <property type="project" value="TreeGrafter"/>
</dbReference>
<evidence type="ECO:0000256" key="5">
    <source>
        <dbReference type="PIRSR" id="PIRSR604294-1"/>
    </source>
</evidence>
<evidence type="ECO:0000256" key="4">
    <source>
        <dbReference type="ARBA" id="ARBA00023004"/>
    </source>
</evidence>
<keyword evidence="9" id="KW-1185">Reference proteome</keyword>
<sequence>MSTTEKPAAPSRPGPVDMVHHTHLSGVFTPQRDEVDVHGLHVEGELPPDLSGEYLRNGPNPRFDPIGTYVYPIDGDAMVHRIGIRDGAVSYSNRFVRTPMVVAEEEAGHAIWAGVMDPYTPSADEVGPELAGKARDLPDINVVRHGGRLLAMAEAAQPYRLDPSDLSTLGPDSCSGAMPIGSTAHPKIDPVTGEMVLFNYLLEAPYLTWSVVAADGSVTRPPTVVDGVDVPLMIHDMALTRRYIVLFLCPLVFDIEALLRGGSVLDWRPDAGVRIALIPRDGGRVRWCSTEAFWVWHFANAFDMSDGKVAVDYAEWSFPGGFTAQEHEPRGAMVRAVLDPDEGTISRTVVSDRNVEFPRIDDRQTCGDHRYAATLGVHTGREGIFDSLLFFDMHAGSATEWRAGSLAVGEPIYMPGAERDYWGMIGTDRDDMTSWFVILPVEDPSSGPLCRVQMPLRVPSGLHGSWLPD</sequence>
<evidence type="ECO:0000313" key="8">
    <source>
        <dbReference type="EMBL" id="AEF39252.1"/>
    </source>
</evidence>
<reference evidence="8 9" key="1">
    <citation type="journal article" date="2011" name="J. Bacteriol.">
        <title>Complete genome sequence of Amycolicicoccus subflavus DQS3-9A1T, an actinomycete isolated from crude oil-polluted soil.</title>
        <authorList>
            <person name="Cai M."/>
            <person name="Chen W.M."/>
            <person name="Nie Y."/>
            <person name="Chi C.Q."/>
            <person name="Wang Y.N."/>
            <person name="Tang Y.Q."/>
            <person name="Li G.Y."/>
            <person name="Wu X.L."/>
        </authorList>
    </citation>
    <scope>NUCLEOTIDE SEQUENCE [LARGE SCALE GENOMIC DNA]</scope>
    <source>
        <strain evidence="9">DSM 45089 / DQS3-9A1</strain>
    </source>
</reference>
<organism evidence="8 9">
    <name type="scientific">Hoyosella subflava (strain DSM 45089 / JCM 17490 / NBRC 109087 / DQS3-9A1)</name>
    <name type="common">Amycolicicoccus subflavus</name>
    <dbReference type="NCBI Taxonomy" id="443218"/>
    <lineage>
        <taxon>Bacteria</taxon>
        <taxon>Bacillati</taxon>
        <taxon>Actinomycetota</taxon>
        <taxon>Actinomycetes</taxon>
        <taxon>Mycobacteriales</taxon>
        <taxon>Hoyosellaceae</taxon>
        <taxon>Hoyosella</taxon>
    </lineage>
</organism>
<dbReference type="HOGENOM" id="CLU_016472_0_2_11"/>
<comment type="similarity">
    <text evidence="1 6">Belongs to the carotenoid oxygenase family.</text>
</comment>
<feature type="binding site" evidence="5">
    <location>
        <position position="463"/>
    </location>
    <ligand>
        <name>Fe cation</name>
        <dbReference type="ChEBI" id="CHEBI:24875"/>
        <note>catalytic</note>
    </ligand>
</feature>
<feature type="binding site" evidence="5">
    <location>
        <position position="297"/>
    </location>
    <ligand>
        <name>Fe cation</name>
        <dbReference type="ChEBI" id="CHEBI:24875"/>
        <note>catalytic</note>
    </ligand>
</feature>
<dbReference type="Proteomes" id="UP000009235">
    <property type="component" value="Chromosome"/>
</dbReference>
<proteinExistence type="inferred from homology"/>
<feature type="binding site" evidence="5">
    <location>
        <position position="185"/>
    </location>
    <ligand>
        <name>Fe cation</name>
        <dbReference type="ChEBI" id="CHEBI:24875"/>
        <note>catalytic</note>
    </ligand>
</feature>